<dbReference type="Proteomes" id="UP000681967">
    <property type="component" value="Unassembled WGS sequence"/>
</dbReference>
<organism evidence="3 4">
    <name type="scientific">Rotaria magnacalcarata</name>
    <dbReference type="NCBI Taxonomy" id="392030"/>
    <lineage>
        <taxon>Eukaryota</taxon>
        <taxon>Metazoa</taxon>
        <taxon>Spiralia</taxon>
        <taxon>Gnathifera</taxon>
        <taxon>Rotifera</taxon>
        <taxon>Eurotatoria</taxon>
        <taxon>Bdelloidea</taxon>
        <taxon>Philodinida</taxon>
        <taxon>Philodinidae</taxon>
        <taxon>Rotaria</taxon>
    </lineage>
</organism>
<name>A0A8S3JY00_9BILA</name>
<protein>
    <recommendedName>
        <fullName evidence="1">Alanine racemase N-terminal domain-containing protein</fullName>
    </recommendedName>
</protein>
<comment type="caution">
    <text evidence="3">The sequence shown here is derived from an EMBL/GenBank/DDBJ whole genome shotgun (WGS) entry which is preliminary data.</text>
</comment>
<sequence>LGHCCFAYGLGSVPIAQWVQKTGLVDYLGVAYVSEGAQLRHSTDIYLPIMVMVVTEYEFETCHQFNLEPVIYSMHIFDKFLEFLQQTEGKKTVAL</sequence>
<reference evidence="3" key="1">
    <citation type="submission" date="2021-02" db="EMBL/GenBank/DDBJ databases">
        <authorList>
            <person name="Nowell W R."/>
        </authorList>
    </citation>
    <scope>NUCLEOTIDE SEQUENCE</scope>
</reference>
<dbReference type="Proteomes" id="UP000681720">
    <property type="component" value="Unassembled WGS sequence"/>
</dbReference>
<feature type="non-terminal residue" evidence="3">
    <location>
        <position position="1"/>
    </location>
</feature>
<evidence type="ECO:0000313" key="4">
    <source>
        <dbReference type="Proteomes" id="UP000681720"/>
    </source>
</evidence>
<dbReference type="EMBL" id="CAJOBH010264210">
    <property type="protein sequence ID" value="CAF5159297.1"/>
    <property type="molecule type" value="Genomic_DNA"/>
</dbReference>
<evidence type="ECO:0000313" key="2">
    <source>
        <dbReference type="EMBL" id="CAF5159297.1"/>
    </source>
</evidence>
<dbReference type="Pfam" id="PF01168">
    <property type="entry name" value="Ala_racemase_N"/>
    <property type="match status" value="1"/>
</dbReference>
<evidence type="ECO:0000259" key="1">
    <source>
        <dbReference type="Pfam" id="PF01168"/>
    </source>
</evidence>
<feature type="domain" description="Alanine racemase N-terminal" evidence="1">
    <location>
        <begin position="7"/>
        <end position="92"/>
    </location>
</feature>
<dbReference type="EMBL" id="CAJOBJ010368630">
    <property type="protein sequence ID" value="CAF5222340.1"/>
    <property type="molecule type" value="Genomic_DNA"/>
</dbReference>
<dbReference type="InterPro" id="IPR001608">
    <property type="entry name" value="Ala_racemase_N"/>
</dbReference>
<gene>
    <name evidence="2" type="ORF">BYL167_LOCUS74124</name>
    <name evidence="3" type="ORF">GIL414_LOCUS85014</name>
</gene>
<dbReference type="SUPFAM" id="SSF51419">
    <property type="entry name" value="PLP-binding barrel"/>
    <property type="match status" value="1"/>
</dbReference>
<accession>A0A8S3JY00</accession>
<dbReference type="AlphaFoldDB" id="A0A8S3JY00"/>
<evidence type="ECO:0000313" key="3">
    <source>
        <dbReference type="EMBL" id="CAF5222340.1"/>
    </source>
</evidence>
<dbReference type="Gene3D" id="3.20.20.10">
    <property type="entry name" value="Alanine racemase"/>
    <property type="match status" value="1"/>
</dbReference>
<proteinExistence type="predicted"/>
<dbReference type="InterPro" id="IPR029066">
    <property type="entry name" value="PLP-binding_barrel"/>
</dbReference>